<reference evidence="2 3" key="1">
    <citation type="submission" date="2022-10" db="EMBL/GenBank/DDBJ databases">
        <title>Alteromonas sp. chi3 Genome sequencing.</title>
        <authorList>
            <person name="Park S."/>
        </authorList>
    </citation>
    <scope>NUCLEOTIDE SEQUENCE [LARGE SCALE GENOMIC DNA]</scope>
    <source>
        <strain evidence="3">chi3</strain>
    </source>
</reference>
<dbReference type="InterPro" id="IPR032307">
    <property type="entry name" value="PepSY_TM-like_2"/>
</dbReference>
<keyword evidence="3" id="KW-1185">Reference proteome</keyword>
<keyword evidence="1" id="KW-0472">Membrane</keyword>
<dbReference type="InterPro" id="IPR014469">
    <property type="entry name" value="DUF2271"/>
</dbReference>
<name>A0ABT5L628_9ALTE</name>
<dbReference type="PANTHER" id="PTHR40115:SF1">
    <property type="entry name" value="INNER MEMBRANE PROTEIN WITH PEPSY TM HELIX"/>
    <property type="match status" value="1"/>
</dbReference>
<dbReference type="Proteomes" id="UP001218788">
    <property type="component" value="Unassembled WGS sequence"/>
</dbReference>
<evidence type="ECO:0000313" key="3">
    <source>
        <dbReference type="Proteomes" id="UP001218788"/>
    </source>
</evidence>
<dbReference type="Pfam" id="PF16357">
    <property type="entry name" value="PepSY_TM_like_2"/>
    <property type="match status" value="1"/>
</dbReference>
<organism evidence="2 3">
    <name type="scientific">Alteromonas gilva</name>
    <dbReference type="NCBI Taxonomy" id="2987522"/>
    <lineage>
        <taxon>Bacteria</taxon>
        <taxon>Pseudomonadati</taxon>
        <taxon>Pseudomonadota</taxon>
        <taxon>Gammaproteobacteria</taxon>
        <taxon>Alteromonadales</taxon>
        <taxon>Alteromonadaceae</taxon>
        <taxon>Alteromonas/Salinimonas group</taxon>
        <taxon>Alteromonas</taxon>
    </lineage>
</organism>
<evidence type="ECO:0000313" key="2">
    <source>
        <dbReference type="EMBL" id="MDC8832515.1"/>
    </source>
</evidence>
<keyword evidence="1" id="KW-0812">Transmembrane</keyword>
<gene>
    <name evidence="2" type="ORF">OIK42_17315</name>
</gene>
<protein>
    <submittedName>
        <fullName evidence="2">PepSY-associated TM helix domain-containing protein</fullName>
    </submittedName>
</protein>
<sequence>MRWMSRHFWNWKNWHWVSSAICLIGMLLFAFTGITLNHAGSIESSPQTVVTEAGITPSLLSELVEQQRFSPGFRKWYRETTGSTLPGRVDAQWDAFEVYVAMPRAGGDTWFTITLDTGDFYQETTNRGAIAYLNDLHKGRNTPWAWRWFLDIFSGACIVFSVTGLMLLKRYAKGRKITWPLVIAGFIIPIAFLVFPSHAKADELRIGLPRIPVAEYHAPYVAVWLANERGERVKDIAVWYDIAMADDEGEKWLKDLRLWWRRSGRSADLPIDGVSGATRRPGISTLMLDGRFKDVPAGNYVIWLEAARELGGRETLKLPLSLPVKQPLSTRAQGEHELSSIELIMEPAK</sequence>
<dbReference type="PANTHER" id="PTHR40115">
    <property type="entry name" value="INNER MEMBRANE PROTEIN WITH PEPSY TM HELIX"/>
    <property type="match status" value="1"/>
</dbReference>
<dbReference type="Pfam" id="PF10029">
    <property type="entry name" value="DUF2271"/>
    <property type="match status" value="1"/>
</dbReference>
<feature type="transmembrane region" description="Helical" evidence="1">
    <location>
        <begin position="177"/>
        <end position="195"/>
    </location>
</feature>
<dbReference type="EMBL" id="JAQQXP010000003">
    <property type="protein sequence ID" value="MDC8832515.1"/>
    <property type="molecule type" value="Genomic_DNA"/>
</dbReference>
<accession>A0ABT5L628</accession>
<keyword evidence="1" id="KW-1133">Transmembrane helix</keyword>
<comment type="caution">
    <text evidence="2">The sequence shown here is derived from an EMBL/GenBank/DDBJ whole genome shotgun (WGS) entry which is preliminary data.</text>
</comment>
<feature type="transmembrane region" description="Helical" evidence="1">
    <location>
        <begin position="148"/>
        <end position="168"/>
    </location>
</feature>
<dbReference type="RefSeq" id="WP_273642340.1">
    <property type="nucleotide sequence ID" value="NZ_JAQQXP010000003.1"/>
</dbReference>
<proteinExistence type="predicted"/>
<evidence type="ECO:0000256" key="1">
    <source>
        <dbReference type="SAM" id="Phobius"/>
    </source>
</evidence>